<evidence type="ECO:0000313" key="2">
    <source>
        <dbReference type="EMBL" id="KAK4380867.1"/>
    </source>
</evidence>
<dbReference type="AlphaFoldDB" id="A0AAE1T453"/>
<keyword evidence="3" id="KW-1185">Reference proteome</keyword>
<dbReference type="Pfam" id="PF14223">
    <property type="entry name" value="Retrotran_gag_2"/>
    <property type="match status" value="1"/>
</dbReference>
<reference evidence="2" key="1">
    <citation type="submission" date="2020-06" db="EMBL/GenBank/DDBJ databases">
        <authorList>
            <person name="Li T."/>
            <person name="Hu X."/>
            <person name="Zhang T."/>
            <person name="Song X."/>
            <person name="Zhang H."/>
            <person name="Dai N."/>
            <person name="Sheng W."/>
            <person name="Hou X."/>
            <person name="Wei L."/>
        </authorList>
    </citation>
    <scope>NUCLEOTIDE SEQUENCE</scope>
    <source>
        <strain evidence="2">K16</strain>
        <tissue evidence="2">Leaf</tissue>
    </source>
</reference>
<sequence length="358" mass="40821">MKEVYAIPSRHTRYVASKEFFRTKMTEDPSVQEHGVNMLSLMEKLEDLKAGLNIDTYIDVILQLLPPSYDLFIVNFNMNGLAKSINELINMSARVPQPPESYGFLSVTGVKSIGCKWVYKHKIGADGEVTTFKARLVVKGYTQRPRVDFEETFLLIAMAKSIRIMLVIAAWYDYEIWQIDVITAFLNGSLRKRSIWISQIDSRLEKVQDGTLQMRIPSDETWVKLSKKQSPNTDEELKKMLDVPYALIVGSIQELILEGYSDASFQSDIDDAKSQSGFVFKLNGGVMAWKSSNITEPVVIFCDNNGAIAQTKKPRSHHRSKHILKRYHLLREMIGRRGRLNDRVNSAENTVDPLKKPV</sequence>
<evidence type="ECO:0000313" key="3">
    <source>
        <dbReference type="Proteomes" id="UP001289374"/>
    </source>
</evidence>
<protein>
    <submittedName>
        <fullName evidence="2">Retrovirus-related Pol polyprotein from transposon RE2</fullName>
    </submittedName>
</protein>
<organism evidence="2 3">
    <name type="scientific">Sesamum angolense</name>
    <dbReference type="NCBI Taxonomy" id="2727404"/>
    <lineage>
        <taxon>Eukaryota</taxon>
        <taxon>Viridiplantae</taxon>
        <taxon>Streptophyta</taxon>
        <taxon>Embryophyta</taxon>
        <taxon>Tracheophyta</taxon>
        <taxon>Spermatophyta</taxon>
        <taxon>Magnoliopsida</taxon>
        <taxon>eudicotyledons</taxon>
        <taxon>Gunneridae</taxon>
        <taxon>Pentapetalae</taxon>
        <taxon>asterids</taxon>
        <taxon>lamiids</taxon>
        <taxon>Lamiales</taxon>
        <taxon>Pedaliaceae</taxon>
        <taxon>Sesamum</taxon>
    </lineage>
</organism>
<accession>A0AAE1T453</accession>
<comment type="caution">
    <text evidence="2">The sequence shown here is derived from an EMBL/GenBank/DDBJ whole genome shotgun (WGS) entry which is preliminary data.</text>
</comment>
<name>A0AAE1T453_9LAMI</name>
<dbReference type="CDD" id="cd09272">
    <property type="entry name" value="RNase_HI_RT_Ty1"/>
    <property type="match status" value="1"/>
</dbReference>
<dbReference type="InterPro" id="IPR013103">
    <property type="entry name" value="RVT_2"/>
</dbReference>
<gene>
    <name evidence="2" type="ORF">Sango_3023700</name>
</gene>
<dbReference type="Proteomes" id="UP001289374">
    <property type="component" value="Unassembled WGS sequence"/>
</dbReference>
<evidence type="ECO:0000259" key="1">
    <source>
        <dbReference type="Pfam" id="PF07727"/>
    </source>
</evidence>
<feature type="domain" description="Reverse transcriptase Ty1/copia-type" evidence="1">
    <location>
        <begin position="109"/>
        <end position="199"/>
    </location>
</feature>
<dbReference type="EMBL" id="JACGWL010001009">
    <property type="protein sequence ID" value="KAK4380867.1"/>
    <property type="molecule type" value="Genomic_DNA"/>
</dbReference>
<proteinExistence type="predicted"/>
<reference evidence="2" key="2">
    <citation type="journal article" date="2024" name="Plant">
        <title>Genomic evolution and insights into agronomic trait innovations of Sesamum species.</title>
        <authorList>
            <person name="Miao H."/>
            <person name="Wang L."/>
            <person name="Qu L."/>
            <person name="Liu H."/>
            <person name="Sun Y."/>
            <person name="Le M."/>
            <person name="Wang Q."/>
            <person name="Wei S."/>
            <person name="Zheng Y."/>
            <person name="Lin W."/>
            <person name="Duan Y."/>
            <person name="Cao H."/>
            <person name="Xiong S."/>
            <person name="Wang X."/>
            <person name="Wei L."/>
            <person name="Li C."/>
            <person name="Ma Q."/>
            <person name="Ju M."/>
            <person name="Zhao R."/>
            <person name="Li G."/>
            <person name="Mu C."/>
            <person name="Tian Q."/>
            <person name="Mei H."/>
            <person name="Zhang T."/>
            <person name="Gao T."/>
            <person name="Zhang H."/>
        </authorList>
    </citation>
    <scope>NUCLEOTIDE SEQUENCE</scope>
    <source>
        <strain evidence="2">K16</strain>
    </source>
</reference>
<dbReference type="Pfam" id="PF07727">
    <property type="entry name" value="RVT_2"/>
    <property type="match status" value="1"/>
</dbReference>